<dbReference type="PRINTS" id="PR00359">
    <property type="entry name" value="BP450"/>
</dbReference>
<dbReference type="CDD" id="cd11031">
    <property type="entry name" value="Cyp158A-like"/>
    <property type="match status" value="1"/>
</dbReference>
<dbReference type="InterPro" id="IPR017972">
    <property type="entry name" value="Cyt_P450_CS"/>
</dbReference>
<dbReference type="GO" id="GO:0016705">
    <property type="term" value="F:oxidoreductase activity, acting on paired donors, with incorporation or reduction of molecular oxygen"/>
    <property type="evidence" value="ECO:0007669"/>
    <property type="project" value="InterPro"/>
</dbReference>
<dbReference type="FunFam" id="1.10.630.10:FF:000018">
    <property type="entry name" value="Cytochrome P450 monooxygenase"/>
    <property type="match status" value="1"/>
</dbReference>
<dbReference type="EMBL" id="MG891745">
    <property type="protein sequence ID" value="AWH12932.1"/>
    <property type="molecule type" value="Genomic_DNA"/>
</dbReference>
<comment type="similarity">
    <text evidence="1 7">Belongs to the cytochrome P450 family.</text>
</comment>
<keyword evidence="6 7" id="KW-0503">Monooxygenase</keyword>
<dbReference type="PROSITE" id="PS00086">
    <property type="entry name" value="CYTOCHROME_P450"/>
    <property type="match status" value="1"/>
</dbReference>
<dbReference type="GO" id="GO:0004497">
    <property type="term" value="F:monooxygenase activity"/>
    <property type="evidence" value="ECO:0007669"/>
    <property type="project" value="UniProtKB-KW"/>
</dbReference>
<keyword evidence="5 7" id="KW-0408">Iron</keyword>
<dbReference type="PANTHER" id="PTHR46696:SF1">
    <property type="entry name" value="CYTOCHROME P450 YJIB-RELATED"/>
    <property type="match status" value="1"/>
</dbReference>
<sequence>MDQERAVTEFVQAAPDSENEQEYAAPMAVRDFWREAPVREVTTTDGEKAWLISGMAEVRTVLSDPRFSRAEAHRRGSVTGRAAVFSRPGMHDLDPPEHTRLRQSVASAFSVRRIRALRPRIEQITLELLAGVRDFGPPADLGAALCFPLPVAVICEILGVPYEDRHLFRPWSEQITSTNAYPPEQAMQARRALVAYIGDLAADAHRCPEGSLLRDLVTARDVEGRLNEEEVVQIVFGVLVAGHETTANMLGKGLVALLDHPDQFAAVRADPSLIPSVIDEVLRYVVLSPSTDPHEGLHLVTTADVELGGFTIPAHSVVLASPTAANLDPRAFPEPDRFDLGRDNADGHVAFGHGPHRCLGAQLARLELEVAYTTLLREFPGLRLDVPVDELTYTSGMLLKGLRKLPVTWDV</sequence>
<name>A0A2S1P8S6_STRSO</name>
<evidence type="ECO:0000256" key="1">
    <source>
        <dbReference type="ARBA" id="ARBA00010617"/>
    </source>
</evidence>
<evidence type="ECO:0000256" key="3">
    <source>
        <dbReference type="ARBA" id="ARBA00022723"/>
    </source>
</evidence>
<dbReference type="SUPFAM" id="SSF48264">
    <property type="entry name" value="Cytochrome P450"/>
    <property type="match status" value="1"/>
</dbReference>
<evidence type="ECO:0000256" key="5">
    <source>
        <dbReference type="ARBA" id="ARBA00023004"/>
    </source>
</evidence>
<evidence type="ECO:0000256" key="6">
    <source>
        <dbReference type="ARBA" id="ARBA00023033"/>
    </source>
</evidence>
<proteinExistence type="inferred from homology"/>
<dbReference type="Gene3D" id="1.10.630.10">
    <property type="entry name" value="Cytochrome P450"/>
    <property type="match status" value="1"/>
</dbReference>
<dbReference type="InterPro" id="IPR001128">
    <property type="entry name" value="Cyt_P450"/>
</dbReference>
<dbReference type="Pfam" id="PF00067">
    <property type="entry name" value="p450"/>
    <property type="match status" value="1"/>
</dbReference>
<keyword evidence="3 7" id="KW-0479">Metal-binding</keyword>
<dbReference type="GO" id="GO:0020037">
    <property type="term" value="F:heme binding"/>
    <property type="evidence" value="ECO:0007669"/>
    <property type="project" value="InterPro"/>
</dbReference>
<accession>A0A2S1P8S6</accession>
<dbReference type="AlphaFoldDB" id="A0A2S1P8S6"/>
<protein>
    <submittedName>
        <fullName evidence="8">StmP4</fullName>
    </submittedName>
</protein>
<evidence type="ECO:0000256" key="2">
    <source>
        <dbReference type="ARBA" id="ARBA00022617"/>
    </source>
</evidence>
<dbReference type="GO" id="GO:0005506">
    <property type="term" value="F:iron ion binding"/>
    <property type="evidence" value="ECO:0007669"/>
    <property type="project" value="InterPro"/>
</dbReference>
<reference evidence="8" key="1">
    <citation type="journal article" date="2018" name="Org. Lett.">
        <title>Discovery, Biosynthesis, and Heterologous Production of Streptoseomycin, an Anti-Microaerophilic Bacteria Macrodilactone.</title>
        <authorList>
            <person name="Zhang B."/>
            <person name="Wang K.B."/>
            <person name="Wang W."/>
            <person name="Bi S.F."/>
            <person name="Mei Y.N."/>
            <person name="Deng X.Z."/>
            <person name="Jiao R.H."/>
            <person name="Tan R.X."/>
            <person name="Ge H.M."/>
        </authorList>
    </citation>
    <scope>NUCLEOTIDE SEQUENCE</scope>
    <source>
        <strain evidence="8">A01</strain>
    </source>
</reference>
<keyword evidence="4 7" id="KW-0560">Oxidoreductase</keyword>
<dbReference type="InterPro" id="IPR036396">
    <property type="entry name" value="Cyt_P450_sf"/>
</dbReference>
<keyword evidence="2 7" id="KW-0349">Heme</keyword>
<evidence type="ECO:0000256" key="4">
    <source>
        <dbReference type="ARBA" id="ARBA00023002"/>
    </source>
</evidence>
<evidence type="ECO:0000313" key="8">
    <source>
        <dbReference type="EMBL" id="AWH12932.1"/>
    </source>
</evidence>
<dbReference type="PANTHER" id="PTHR46696">
    <property type="entry name" value="P450, PUTATIVE (EUROFUNG)-RELATED"/>
    <property type="match status" value="1"/>
</dbReference>
<evidence type="ECO:0000256" key="7">
    <source>
        <dbReference type="RuleBase" id="RU000461"/>
    </source>
</evidence>
<dbReference type="InterPro" id="IPR002397">
    <property type="entry name" value="Cyt_P450_B"/>
</dbReference>
<dbReference type="PRINTS" id="PR00385">
    <property type="entry name" value="P450"/>
</dbReference>
<dbReference type="SMR" id="A0A2S1P8S6"/>
<organism evidence="8">
    <name type="scientific">Streptomyces seoulensis</name>
    <dbReference type="NCBI Taxonomy" id="73044"/>
    <lineage>
        <taxon>Bacteria</taxon>
        <taxon>Bacillati</taxon>
        <taxon>Actinomycetota</taxon>
        <taxon>Actinomycetes</taxon>
        <taxon>Kitasatosporales</taxon>
        <taxon>Streptomycetaceae</taxon>
        <taxon>Streptomyces</taxon>
    </lineage>
</organism>